<dbReference type="Gene3D" id="3.30.70.920">
    <property type="match status" value="1"/>
</dbReference>
<dbReference type="PANTHER" id="PTHR30154:SF34">
    <property type="entry name" value="TRANSCRIPTIONAL REGULATOR AZLB"/>
    <property type="match status" value="1"/>
</dbReference>
<dbReference type="PRINTS" id="PR00033">
    <property type="entry name" value="HTHASNC"/>
</dbReference>
<dbReference type="InterPro" id="IPR036388">
    <property type="entry name" value="WH-like_DNA-bd_sf"/>
</dbReference>
<reference evidence="5 6" key="1">
    <citation type="submission" date="2015-03" db="EMBL/GenBank/DDBJ databases">
        <title>Genome Sequence of Kiloniella spongiae MEBiC09566, isolated from a marine sponge.</title>
        <authorList>
            <person name="Shao Z."/>
            <person name="Wang L."/>
            <person name="Li X."/>
        </authorList>
    </citation>
    <scope>NUCLEOTIDE SEQUENCE [LARGE SCALE GENOMIC DNA]</scope>
    <source>
        <strain evidence="5 6">MEBiC09566</strain>
    </source>
</reference>
<dbReference type="SMART" id="SM00344">
    <property type="entry name" value="HTH_ASNC"/>
    <property type="match status" value="1"/>
</dbReference>
<dbReference type="GO" id="GO:0043200">
    <property type="term" value="P:response to amino acid"/>
    <property type="evidence" value="ECO:0007669"/>
    <property type="project" value="TreeGrafter"/>
</dbReference>
<dbReference type="InterPro" id="IPR019887">
    <property type="entry name" value="Tscrpt_reg_AsnC/Lrp_C"/>
</dbReference>
<dbReference type="GO" id="GO:0043565">
    <property type="term" value="F:sequence-specific DNA binding"/>
    <property type="evidence" value="ECO:0007669"/>
    <property type="project" value="InterPro"/>
</dbReference>
<name>A0A0H2MD18_9PROT</name>
<dbReference type="SUPFAM" id="SSF46785">
    <property type="entry name" value="Winged helix' DNA-binding domain"/>
    <property type="match status" value="1"/>
</dbReference>
<evidence type="ECO:0000256" key="2">
    <source>
        <dbReference type="ARBA" id="ARBA00023125"/>
    </source>
</evidence>
<protein>
    <recommendedName>
        <fullName evidence="4">HTH asnC-type domain-containing protein</fullName>
    </recommendedName>
</protein>
<dbReference type="InterPro" id="IPR019888">
    <property type="entry name" value="Tscrpt_reg_AsnC-like"/>
</dbReference>
<feature type="domain" description="HTH asnC-type" evidence="4">
    <location>
        <begin position="1"/>
        <end position="62"/>
    </location>
</feature>
<dbReference type="Pfam" id="PF01037">
    <property type="entry name" value="AsnC_trans_reg"/>
    <property type="match status" value="1"/>
</dbReference>
<dbReference type="InterPro" id="IPR036390">
    <property type="entry name" value="WH_DNA-bd_sf"/>
</dbReference>
<gene>
    <name evidence="5" type="ORF">WH96_11710</name>
</gene>
<dbReference type="SUPFAM" id="SSF54909">
    <property type="entry name" value="Dimeric alpha+beta barrel"/>
    <property type="match status" value="1"/>
</dbReference>
<sequence>MDETDRKILSLLQSDNKTSMTTLAEHAELSVSAVNDRVRKLQTNGTIKENCAVLDPGVLGLELLAFLFIDLHQDADEEAFIQQMKSLVEIQELHHVTGQHNYLAKVRVKNTKGLQSFLSQKLKRQPGIAQTETLVVLQSEKETTALPT</sequence>
<evidence type="ECO:0000259" key="4">
    <source>
        <dbReference type="PROSITE" id="PS50956"/>
    </source>
</evidence>
<comment type="caution">
    <text evidence="5">The sequence shown here is derived from an EMBL/GenBank/DDBJ whole genome shotgun (WGS) entry which is preliminary data.</text>
</comment>
<proteinExistence type="predicted"/>
<dbReference type="PROSITE" id="PS50956">
    <property type="entry name" value="HTH_ASNC_2"/>
    <property type="match status" value="1"/>
</dbReference>
<dbReference type="InterPro" id="IPR011008">
    <property type="entry name" value="Dimeric_a/b-barrel"/>
</dbReference>
<dbReference type="AlphaFoldDB" id="A0A0H2MD18"/>
<keyword evidence="2" id="KW-0238">DNA-binding</keyword>
<evidence type="ECO:0000256" key="1">
    <source>
        <dbReference type="ARBA" id="ARBA00023015"/>
    </source>
</evidence>
<keyword evidence="1" id="KW-0805">Transcription regulation</keyword>
<dbReference type="InterPro" id="IPR000485">
    <property type="entry name" value="AsnC-type_HTH_dom"/>
</dbReference>
<dbReference type="OrthoDB" id="166264at2"/>
<dbReference type="STRING" id="1489064.WH96_11710"/>
<dbReference type="RefSeq" id="WP_047764374.1">
    <property type="nucleotide sequence ID" value="NZ_LAQL01000007.1"/>
</dbReference>
<organism evidence="5 6">
    <name type="scientific">Kiloniella spongiae</name>
    <dbReference type="NCBI Taxonomy" id="1489064"/>
    <lineage>
        <taxon>Bacteria</taxon>
        <taxon>Pseudomonadati</taxon>
        <taxon>Pseudomonadota</taxon>
        <taxon>Alphaproteobacteria</taxon>
        <taxon>Rhodospirillales</taxon>
        <taxon>Kiloniellaceae</taxon>
        <taxon>Kiloniella</taxon>
    </lineage>
</organism>
<keyword evidence="3" id="KW-0804">Transcription</keyword>
<dbReference type="PANTHER" id="PTHR30154">
    <property type="entry name" value="LEUCINE-RESPONSIVE REGULATORY PROTEIN"/>
    <property type="match status" value="1"/>
</dbReference>
<accession>A0A0H2MD18</accession>
<dbReference type="Pfam" id="PF13404">
    <property type="entry name" value="HTH_AsnC-type"/>
    <property type="match status" value="1"/>
</dbReference>
<keyword evidence="6" id="KW-1185">Reference proteome</keyword>
<dbReference type="Proteomes" id="UP000035444">
    <property type="component" value="Unassembled WGS sequence"/>
</dbReference>
<evidence type="ECO:0000313" key="5">
    <source>
        <dbReference type="EMBL" id="KLN60409.1"/>
    </source>
</evidence>
<dbReference type="EMBL" id="LAQL01000007">
    <property type="protein sequence ID" value="KLN60409.1"/>
    <property type="molecule type" value="Genomic_DNA"/>
</dbReference>
<evidence type="ECO:0000313" key="6">
    <source>
        <dbReference type="Proteomes" id="UP000035444"/>
    </source>
</evidence>
<dbReference type="GO" id="GO:0005829">
    <property type="term" value="C:cytosol"/>
    <property type="evidence" value="ECO:0007669"/>
    <property type="project" value="TreeGrafter"/>
</dbReference>
<dbReference type="Gene3D" id="1.10.10.10">
    <property type="entry name" value="Winged helix-like DNA-binding domain superfamily/Winged helix DNA-binding domain"/>
    <property type="match status" value="1"/>
</dbReference>
<evidence type="ECO:0000256" key="3">
    <source>
        <dbReference type="ARBA" id="ARBA00023163"/>
    </source>
</evidence>